<gene>
    <name evidence="2" type="ORF">H8709_07835</name>
</gene>
<dbReference type="EMBL" id="JACRTC010000005">
    <property type="protein sequence ID" value="MBC8570735.1"/>
    <property type="molecule type" value="Genomic_DNA"/>
</dbReference>
<evidence type="ECO:0000256" key="1">
    <source>
        <dbReference type="SAM" id="MobiDB-lite"/>
    </source>
</evidence>
<reference evidence="2" key="1">
    <citation type="submission" date="2020-08" db="EMBL/GenBank/DDBJ databases">
        <title>Genome public.</title>
        <authorList>
            <person name="Liu C."/>
            <person name="Sun Q."/>
        </authorList>
    </citation>
    <scope>NUCLEOTIDE SEQUENCE</scope>
    <source>
        <strain evidence="2">NSJ-54</strain>
    </source>
</reference>
<evidence type="ECO:0000313" key="2">
    <source>
        <dbReference type="EMBL" id="MBC8570735.1"/>
    </source>
</evidence>
<accession>A0A926IC50</accession>
<dbReference type="RefSeq" id="WP_262397831.1">
    <property type="nucleotide sequence ID" value="NZ_JACRTC010000005.1"/>
</dbReference>
<comment type="caution">
    <text evidence="2">The sequence shown here is derived from an EMBL/GenBank/DDBJ whole genome shotgun (WGS) entry which is preliminary data.</text>
</comment>
<name>A0A926IC50_9FIRM</name>
<evidence type="ECO:0000313" key="3">
    <source>
        <dbReference type="Proteomes" id="UP000660861"/>
    </source>
</evidence>
<dbReference type="AlphaFoldDB" id="A0A926IC50"/>
<protein>
    <submittedName>
        <fullName evidence="2">Uncharacterized protein</fullName>
    </submittedName>
</protein>
<proteinExistence type="predicted"/>
<keyword evidence="3" id="KW-1185">Reference proteome</keyword>
<dbReference type="Proteomes" id="UP000660861">
    <property type="component" value="Unassembled WGS sequence"/>
</dbReference>
<feature type="region of interest" description="Disordered" evidence="1">
    <location>
        <begin position="116"/>
        <end position="159"/>
    </location>
</feature>
<sequence>MNEHAMEALVAPMVVAIKETIRHMSELAGEIDNSQKRMQIQNNLNGLLGHINSLNLEDLSTVNPGAILPVFMELMGNLKSSINAVSHPGKRRILLDQLGFLTSQFLNAASAINKAVRPSPVSPRENWGQNRPLPGGGPLKNAAPPRRTGNASGMRHKPM</sequence>
<organism evidence="2 3">
    <name type="scientific">Zongyangia hominis</name>
    <dbReference type="NCBI Taxonomy" id="2763677"/>
    <lineage>
        <taxon>Bacteria</taxon>
        <taxon>Bacillati</taxon>
        <taxon>Bacillota</taxon>
        <taxon>Clostridia</taxon>
        <taxon>Eubacteriales</taxon>
        <taxon>Oscillospiraceae</taxon>
        <taxon>Zongyangia</taxon>
    </lineage>
</organism>